<evidence type="ECO:0000259" key="7">
    <source>
        <dbReference type="PROSITE" id="PS51294"/>
    </source>
</evidence>
<feature type="domain" description="Myb-like" evidence="6">
    <location>
        <begin position="62"/>
        <end position="112"/>
    </location>
</feature>
<evidence type="ECO:0000313" key="9">
    <source>
        <dbReference type="EMBL" id="AGN52203.1"/>
    </source>
</evidence>
<evidence type="ECO:0000256" key="1">
    <source>
        <dbReference type="ARBA" id="ARBA00004123"/>
    </source>
</evidence>
<evidence type="ECO:0000256" key="5">
    <source>
        <dbReference type="ARBA" id="ARBA00023242"/>
    </source>
</evidence>
<dbReference type="InterPro" id="IPR009057">
    <property type="entry name" value="Homeodomain-like_sf"/>
</dbReference>
<evidence type="ECO:0000256" key="3">
    <source>
        <dbReference type="ARBA" id="ARBA00023125"/>
    </source>
</evidence>
<dbReference type="PANTHER" id="PTHR10641">
    <property type="entry name" value="MYB FAMILY TRANSCRIPTION FACTOR"/>
    <property type="match status" value="1"/>
</dbReference>
<dbReference type="PROSITE" id="PS50090">
    <property type="entry name" value="MYB_LIKE"/>
    <property type="match status" value="2"/>
</dbReference>
<dbReference type="EMBL" id="KF059533">
    <property type="protein sequence ID" value="AGN52203.1"/>
    <property type="molecule type" value="Genomic_DNA"/>
</dbReference>
<keyword evidence="3" id="KW-0238">DNA-binding</keyword>
<sequence length="234" mass="27022">MVRAPCCDKTGLKKGLWTAEEDQILINFITQNGHPNWRALPKQAGLLRCGKSCRLRWMNYLRPDIRRGNFTKQEEDSIIQLHAQLGNKWSVIASRLSGRTDNEIKNVWHTYLKKRVARKYQPQPQIKTGEVEYSSNQYCQQVELSMPGESLSEVSSAIISDDALMSNLLYKWPEMGESFWLEVFPVEEWSDISDFSSGNNHPDQLRFADSELNMEDCSVWSNVFNKANELTELI</sequence>
<dbReference type="Pfam" id="PF00249">
    <property type="entry name" value="Myb_DNA-binding"/>
    <property type="match status" value="2"/>
</dbReference>
<feature type="domain" description="HTH myb-type" evidence="7">
    <location>
        <begin position="9"/>
        <end position="61"/>
    </location>
</feature>
<dbReference type="AlphaFoldDB" id="A0A059PRF1"/>
<dbReference type="SMART" id="SM00717">
    <property type="entry name" value="SANT"/>
    <property type="match status" value="2"/>
</dbReference>
<gene>
    <name evidence="8" type="primary">MYB69</name>
</gene>
<evidence type="ECO:0000256" key="4">
    <source>
        <dbReference type="ARBA" id="ARBA00023163"/>
    </source>
</evidence>
<feature type="domain" description="HTH myb-type" evidence="7">
    <location>
        <begin position="62"/>
        <end position="116"/>
    </location>
</feature>
<dbReference type="PANTHER" id="PTHR10641:SF1413">
    <property type="entry name" value="MYB-RELATED PROTEIN MYB4"/>
    <property type="match status" value="1"/>
</dbReference>
<dbReference type="SUPFAM" id="SSF46689">
    <property type="entry name" value="Homeodomain-like"/>
    <property type="match status" value="1"/>
</dbReference>
<dbReference type="Gene3D" id="1.10.10.60">
    <property type="entry name" value="Homeodomain-like"/>
    <property type="match status" value="2"/>
</dbReference>
<keyword evidence="5" id="KW-0539">Nucleus</keyword>
<dbReference type="InterPro" id="IPR015495">
    <property type="entry name" value="Myb_TF_plants"/>
</dbReference>
<dbReference type="PROSITE" id="PS51294">
    <property type="entry name" value="HTH_MYB"/>
    <property type="match status" value="2"/>
</dbReference>
<name>A0A059PRF1_SALMI</name>
<dbReference type="EMBL" id="KF059423">
    <property type="protein sequence ID" value="AGN52093.1"/>
    <property type="molecule type" value="mRNA"/>
</dbReference>
<dbReference type="GO" id="GO:0003677">
    <property type="term" value="F:DNA binding"/>
    <property type="evidence" value="ECO:0007669"/>
    <property type="project" value="UniProtKB-KW"/>
</dbReference>
<comment type="subcellular location">
    <subcellularLocation>
        <location evidence="1">Nucleus</location>
    </subcellularLocation>
</comment>
<dbReference type="FunFam" id="1.10.10.60:FF:000121">
    <property type="entry name" value="Myb transcription factor"/>
    <property type="match status" value="1"/>
</dbReference>
<dbReference type="InterPro" id="IPR001005">
    <property type="entry name" value="SANT/Myb"/>
</dbReference>
<reference evidence="8" key="2">
    <citation type="journal article" date="2014" name="BMC Genomics">
        <title>Genome-wide characterization and comparative analysis of R2R3-MYB transcription factors shows the complexity of MYB-associated regulatory networks in Salvia miltiorrhiza.</title>
        <authorList>
            <person name="Li C."/>
            <person name="Lu S."/>
        </authorList>
    </citation>
    <scope>NUCLEOTIDE SEQUENCE</scope>
</reference>
<reference evidence="9" key="1">
    <citation type="submission" date="2013-05" db="EMBL/GenBank/DDBJ databases">
        <title>Genome-wide characterization and comparative analysis of R2R3-MYB transcription factors reveals the complexity of MYB-associated regulatory networks in Salvia miltiorrhiza.</title>
        <authorList>
            <person name="Li C."/>
            <person name="Lu S."/>
        </authorList>
    </citation>
    <scope>NUCLEOTIDE SEQUENCE</scope>
</reference>
<organism evidence="8">
    <name type="scientific">Salvia miltiorrhiza</name>
    <name type="common">Chinese sage</name>
    <dbReference type="NCBI Taxonomy" id="226208"/>
    <lineage>
        <taxon>Eukaryota</taxon>
        <taxon>Viridiplantae</taxon>
        <taxon>Streptophyta</taxon>
        <taxon>Embryophyta</taxon>
        <taxon>Tracheophyta</taxon>
        <taxon>Spermatophyta</taxon>
        <taxon>Magnoliopsida</taxon>
        <taxon>eudicotyledons</taxon>
        <taxon>Gunneridae</taxon>
        <taxon>Pentapetalae</taxon>
        <taxon>asterids</taxon>
        <taxon>lamiids</taxon>
        <taxon>Lamiales</taxon>
        <taxon>Lamiaceae</taxon>
        <taxon>Nepetoideae</taxon>
        <taxon>Mentheae</taxon>
        <taxon>Salviinae</taxon>
        <taxon>Salvia</taxon>
        <taxon>Salvia incertae sedis</taxon>
    </lineage>
</organism>
<dbReference type="InterPro" id="IPR017930">
    <property type="entry name" value="Myb_dom"/>
</dbReference>
<feature type="domain" description="Myb-like" evidence="6">
    <location>
        <begin position="9"/>
        <end position="61"/>
    </location>
</feature>
<evidence type="ECO:0000256" key="2">
    <source>
        <dbReference type="ARBA" id="ARBA00023015"/>
    </source>
</evidence>
<keyword evidence="4" id="KW-0804">Transcription</keyword>
<accession>A0A059PRF1</accession>
<keyword evidence="2" id="KW-0805">Transcription regulation</keyword>
<evidence type="ECO:0000259" key="6">
    <source>
        <dbReference type="PROSITE" id="PS50090"/>
    </source>
</evidence>
<dbReference type="GO" id="GO:0005634">
    <property type="term" value="C:nucleus"/>
    <property type="evidence" value="ECO:0007669"/>
    <property type="project" value="UniProtKB-SubCell"/>
</dbReference>
<protein>
    <submittedName>
        <fullName evidence="8">MYB-related transcription factor</fullName>
    </submittedName>
</protein>
<proteinExistence type="evidence at transcript level"/>
<evidence type="ECO:0000313" key="8">
    <source>
        <dbReference type="EMBL" id="AGN52093.1"/>
    </source>
</evidence>
<dbReference type="CDD" id="cd00167">
    <property type="entry name" value="SANT"/>
    <property type="match status" value="2"/>
</dbReference>